<feature type="region of interest" description="Disordered" evidence="1">
    <location>
        <begin position="211"/>
        <end position="230"/>
    </location>
</feature>
<reference evidence="3 4" key="1">
    <citation type="journal article" date="2018" name="Nat. Ecol. Evol.">
        <title>Genomic signatures of mitonuclear coevolution across populations of Tigriopus californicus.</title>
        <authorList>
            <person name="Barreto F.S."/>
            <person name="Watson E.T."/>
            <person name="Lima T.G."/>
            <person name="Willett C.S."/>
            <person name="Edmands S."/>
            <person name="Li W."/>
            <person name="Burton R.S."/>
        </authorList>
    </citation>
    <scope>NUCLEOTIDE SEQUENCE [LARGE SCALE GENOMIC DNA]</scope>
    <source>
        <strain evidence="3 4">San Diego</strain>
    </source>
</reference>
<dbReference type="STRING" id="6832.A0A553PMP2"/>
<proteinExistence type="predicted"/>
<comment type="caution">
    <text evidence="3">The sequence shown here is derived from an EMBL/GenBank/DDBJ whole genome shotgun (WGS) entry which is preliminary data.</text>
</comment>
<accession>A0A553PMP2</accession>
<feature type="region of interest" description="Disordered" evidence="1">
    <location>
        <begin position="543"/>
        <end position="583"/>
    </location>
</feature>
<dbReference type="EMBL" id="VCGU01000003">
    <property type="protein sequence ID" value="TRY78929.1"/>
    <property type="molecule type" value="Genomic_DNA"/>
</dbReference>
<dbReference type="PROSITE" id="PS51053">
    <property type="entry name" value="SERTA"/>
    <property type="match status" value="1"/>
</dbReference>
<dbReference type="PANTHER" id="PTHR16277">
    <property type="entry name" value="CELL DIVISION CYCLE ASSOCIATED PROTEIN 4/SERTA DOMAIN-CONTAINING PROTEIN 2"/>
    <property type="match status" value="1"/>
</dbReference>
<feature type="compositionally biased region" description="Low complexity" evidence="1">
    <location>
        <begin position="543"/>
        <end position="557"/>
    </location>
</feature>
<dbReference type="AlphaFoldDB" id="A0A553PMP2"/>
<gene>
    <name evidence="3" type="ORF">TCAL_12188</name>
</gene>
<evidence type="ECO:0000313" key="3">
    <source>
        <dbReference type="EMBL" id="TRY78929.1"/>
    </source>
</evidence>
<dbReference type="OMA" id="LICNMLR"/>
<sequence>MGLHPTDLPTSPINRMSPSLFTKRKYESATPDAFPAKKVKVEVVNGIASISQQSNDLIKGGTNEIHIRIGVPSKVIVDDDEKENTLEPTLNTMPTTILSAPKSPAPLSSGNASVTEEKVIVEPKVIVEHQPLPSIYELQQNTTLDSQDNDQYDSGLSDDSSEGDSEEECLSPPPLYDAVLRMDSSGCSVKTTTLPPAKTLYQDRFWSQNMFSSSNSNSQPPSLPVQSTVPSPVPQGPYHFLEQQSTQRIECAENGKSYMQLGTLSHSHHLPITPVMQPKPNMVYRRPIQPFRNPMAPPPRPACDHSNCWQRKNSYCYRTQRTRILNLSMHKMHMARQTHEGSLRRSVLICNMLRYIEDESDKEVFVESQEHQYQQVDGRPGMEIDQHYWAPSGGAPIDSSHMTHNGVQHKTTHQTMTPSQYNSAVSGMSSGPTTTPEQSPPVVSNAIPHHSSTHPYMDTYESTLKDFNSAFRLTPFSSPSHSNSSSDINASSEGSPHFPDEEKGINWGSVLSLSNQSELDPLNNNSFASDSWTQSTNNVMSVVSSTSLSTRTSSSETKMASRCGSEAASESSSIGTNGDSHSFEEDMSWKLNSDEVLRVFPNDQNMFTPIPGH</sequence>
<dbReference type="PANTHER" id="PTHR16277:SF7">
    <property type="entry name" value="RE12330P"/>
    <property type="match status" value="1"/>
</dbReference>
<feature type="compositionally biased region" description="Acidic residues" evidence="1">
    <location>
        <begin position="159"/>
        <end position="169"/>
    </location>
</feature>
<protein>
    <recommendedName>
        <fullName evidence="2">SERTA domain-containing protein</fullName>
    </recommendedName>
</protein>
<dbReference type="InterPro" id="IPR009263">
    <property type="entry name" value="SERTA_dom"/>
</dbReference>
<feature type="compositionally biased region" description="Low complexity" evidence="1">
    <location>
        <begin position="477"/>
        <end position="495"/>
    </location>
</feature>
<dbReference type="GO" id="GO:0005634">
    <property type="term" value="C:nucleus"/>
    <property type="evidence" value="ECO:0007669"/>
    <property type="project" value="TreeGrafter"/>
</dbReference>
<evidence type="ECO:0000259" key="2">
    <source>
        <dbReference type="PROSITE" id="PS51053"/>
    </source>
</evidence>
<feature type="domain" description="SERTA" evidence="2">
    <location>
        <begin position="317"/>
        <end position="364"/>
    </location>
</feature>
<keyword evidence="4" id="KW-1185">Reference proteome</keyword>
<name>A0A553PMP2_TIGCA</name>
<feature type="region of interest" description="Disordered" evidence="1">
    <location>
        <begin position="144"/>
        <end position="173"/>
    </location>
</feature>
<feature type="compositionally biased region" description="Polar residues" evidence="1">
    <location>
        <begin position="409"/>
        <end position="437"/>
    </location>
</feature>
<organism evidence="3 4">
    <name type="scientific">Tigriopus californicus</name>
    <name type="common">Marine copepod</name>
    <dbReference type="NCBI Taxonomy" id="6832"/>
    <lineage>
        <taxon>Eukaryota</taxon>
        <taxon>Metazoa</taxon>
        <taxon>Ecdysozoa</taxon>
        <taxon>Arthropoda</taxon>
        <taxon>Crustacea</taxon>
        <taxon>Multicrustacea</taxon>
        <taxon>Hexanauplia</taxon>
        <taxon>Copepoda</taxon>
        <taxon>Harpacticoida</taxon>
        <taxon>Harpacticidae</taxon>
        <taxon>Tigriopus</taxon>
    </lineage>
</organism>
<dbReference type="Pfam" id="PF06031">
    <property type="entry name" value="SERTA"/>
    <property type="match status" value="1"/>
</dbReference>
<evidence type="ECO:0000256" key="1">
    <source>
        <dbReference type="SAM" id="MobiDB-lite"/>
    </source>
</evidence>
<dbReference type="Proteomes" id="UP000318571">
    <property type="component" value="Chromosome 11"/>
</dbReference>
<evidence type="ECO:0000313" key="4">
    <source>
        <dbReference type="Proteomes" id="UP000318571"/>
    </source>
</evidence>
<feature type="region of interest" description="Disordered" evidence="1">
    <location>
        <begin position="477"/>
        <end position="503"/>
    </location>
</feature>
<feature type="region of interest" description="Disordered" evidence="1">
    <location>
        <begin position="409"/>
        <end position="454"/>
    </location>
</feature>
<dbReference type="InterPro" id="IPR052262">
    <property type="entry name" value="E2F-SERTA_domain_protein"/>
</dbReference>